<protein>
    <recommendedName>
        <fullName evidence="1">Trimethylguanosine synthase</fullName>
    </recommendedName>
    <alternativeName>
        <fullName evidence="7">Cap-specific guanine-N(2) methyltransferase</fullName>
    </alternativeName>
</protein>
<evidence type="ECO:0000256" key="5">
    <source>
        <dbReference type="ARBA" id="ARBA00048763"/>
    </source>
</evidence>
<evidence type="ECO:0000256" key="4">
    <source>
        <dbReference type="ARBA" id="ARBA00048740"/>
    </source>
</evidence>
<sequence>MGKRKSKGGITGLSHFVAVLHQDQAVAQQTLSSVNSTVQDPKQSDAKCEGHHGDEGHQLVGADSKPAGAIVHTIAPGKNAIRYDATGLVPTYNDVSQVPEHLKKYFSQRTRFFSLYDKPPGCLLDEEGWYSITPERIADQIAERCRCDVILDAFCGVGGNTIAFAKTCERVIALDTNSTRLALARHNAQIYGVADRIEFIQADYISFARAYLLPSSSSSPPISTSPQSVLLPNKRRKIDAVFLSPPWGGPTYLTGPNGEAETTGVDNHPTYSLSAIQPIHGKDLFTLTRQITPNIAYYLPRNTNLTEISDLLNDANEEHSVRLPGEQVEVEEEWMGSKLKALTCYFGGLAAGQDHLF</sequence>
<dbReference type="CDD" id="cd02440">
    <property type="entry name" value="AdoMet_MTases"/>
    <property type="match status" value="1"/>
</dbReference>
<keyword evidence="8" id="KW-0489">Methyltransferase</keyword>
<comment type="catalytic activity">
    <reaction evidence="6">
        <text>a 5'-end (N(7)-methyl 5'-triphosphoguanosine)-ribonucleoside in snRNA + S-adenosyl-L-methionine = a 5'-end (N(2),N(7)-dimethyl 5'-triphosphoguanosine)-ribonucleoside in snRNA + S-adenosyl-L-homocysteine + H(+)</text>
        <dbReference type="Rhea" id="RHEA:78471"/>
        <dbReference type="Rhea" id="RHEA-COMP:19085"/>
        <dbReference type="Rhea" id="RHEA-COMP:19087"/>
        <dbReference type="ChEBI" id="CHEBI:15378"/>
        <dbReference type="ChEBI" id="CHEBI:57856"/>
        <dbReference type="ChEBI" id="CHEBI:59789"/>
        <dbReference type="ChEBI" id="CHEBI:156461"/>
        <dbReference type="ChEBI" id="CHEBI:172880"/>
    </reaction>
    <physiologicalReaction direction="left-to-right" evidence="6">
        <dbReference type="Rhea" id="RHEA:78472"/>
    </physiologicalReaction>
</comment>
<dbReference type="FunFam" id="3.40.50.150:FF:000432">
    <property type="entry name" value="Unplaced genomic scaffold supercont2.10, whole genome shotgun sequence"/>
    <property type="match status" value="1"/>
</dbReference>
<comment type="caution">
    <text evidence="8">The sequence shown here is derived from an EMBL/GenBank/DDBJ whole genome shotgun (WGS) entry which is preliminary data.</text>
</comment>
<comment type="similarity">
    <text evidence="2">Belongs to the methyltransferase superfamily. Trimethylguanosine synthase family.</text>
</comment>
<dbReference type="Pfam" id="PF09445">
    <property type="entry name" value="Methyltransf_15"/>
    <property type="match status" value="1"/>
</dbReference>
<gene>
    <name evidence="8" type="ORF">P691DRAFT_754705</name>
</gene>
<accession>A0A9P6C6X5</accession>
<organism evidence="8 9">
    <name type="scientific">Macrolepiota fuliginosa MF-IS2</name>
    <dbReference type="NCBI Taxonomy" id="1400762"/>
    <lineage>
        <taxon>Eukaryota</taxon>
        <taxon>Fungi</taxon>
        <taxon>Dikarya</taxon>
        <taxon>Basidiomycota</taxon>
        <taxon>Agaricomycotina</taxon>
        <taxon>Agaricomycetes</taxon>
        <taxon>Agaricomycetidae</taxon>
        <taxon>Agaricales</taxon>
        <taxon>Agaricineae</taxon>
        <taxon>Agaricaceae</taxon>
        <taxon>Macrolepiota</taxon>
    </lineage>
</organism>
<dbReference type="PANTHER" id="PTHR14741:SF32">
    <property type="entry name" value="TRIMETHYLGUANOSINE SYNTHASE"/>
    <property type="match status" value="1"/>
</dbReference>
<dbReference type="EMBL" id="MU151054">
    <property type="protein sequence ID" value="KAF9454476.1"/>
    <property type="molecule type" value="Genomic_DNA"/>
</dbReference>
<evidence type="ECO:0000256" key="3">
    <source>
        <dbReference type="ARBA" id="ARBA00047418"/>
    </source>
</evidence>
<dbReference type="AlphaFoldDB" id="A0A9P6C6X5"/>
<evidence type="ECO:0000256" key="7">
    <source>
        <dbReference type="ARBA" id="ARBA00049790"/>
    </source>
</evidence>
<reference evidence="8" key="1">
    <citation type="submission" date="2020-11" db="EMBL/GenBank/DDBJ databases">
        <authorList>
            <consortium name="DOE Joint Genome Institute"/>
            <person name="Ahrendt S."/>
            <person name="Riley R."/>
            <person name="Andreopoulos W."/>
            <person name="Labutti K."/>
            <person name="Pangilinan J."/>
            <person name="Ruiz-Duenas F.J."/>
            <person name="Barrasa J.M."/>
            <person name="Sanchez-Garcia M."/>
            <person name="Camarero S."/>
            <person name="Miyauchi S."/>
            <person name="Serrano A."/>
            <person name="Linde D."/>
            <person name="Babiker R."/>
            <person name="Drula E."/>
            <person name="Ayuso-Fernandez I."/>
            <person name="Pacheco R."/>
            <person name="Padilla G."/>
            <person name="Ferreira P."/>
            <person name="Barriuso J."/>
            <person name="Kellner H."/>
            <person name="Castanera R."/>
            <person name="Alfaro M."/>
            <person name="Ramirez L."/>
            <person name="Pisabarro A.G."/>
            <person name="Kuo A."/>
            <person name="Tritt A."/>
            <person name="Lipzen A."/>
            <person name="He G."/>
            <person name="Yan M."/>
            <person name="Ng V."/>
            <person name="Cullen D."/>
            <person name="Martin F."/>
            <person name="Rosso M.-N."/>
            <person name="Henrissat B."/>
            <person name="Hibbett D."/>
            <person name="Martinez A.T."/>
            <person name="Grigoriev I.V."/>
        </authorList>
    </citation>
    <scope>NUCLEOTIDE SEQUENCE</scope>
    <source>
        <strain evidence="8">MF-IS2</strain>
    </source>
</reference>
<keyword evidence="9" id="KW-1185">Reference proteome</keyword>
<dbReference type="Gene3D" id="3.40.50.150">
    <property type="entry name" value="Vaccinia Virus protein VP39"/>
    <property type="match status" value="1"/>
</dbReference>
<comment type="catalytic activity">
    <reaction evidence="3">
        <text>a 5'-end (N(2),N(7)-dimethyl 5'-triphosphoguanosine)-ribonucleoside in snoRNA + S-adenosyl-L-methionine = a 5'-end (N(2),N(2),N(7)-trimethyl 5'-triphosphoguanosine)-ribonucleoside in snoRNA + S-adenosyl-L-homocysteine + H(+)</text>
        <dbReference type="Rhea" id="RHEA:78507"/>
        <dbReference type="Rhea" id="RHEA-COMP:19088"/>
        <dbReference type="Rhea" id="RHEA-COMP:19090"/>
        <dbReference type="ChEBI" id="CHEBI:15378"/>
        <dbReference type="ChEBI" id="CHEBI:57856"/>
        <dbReference type="ChEBI" id="CHEBI:59789"/>
        <dbReference type="ChEBI" id="CHEBI:167623"/>
        <dbReference type="ChEBI" id="CHEBI:172880"/>
    </reaction>
    <physiologicalReaction direction="left-to-right" evidence="3">
        <dbReference type="Rhea" id="RHEA:78508"/>
    </physiologicalReaction>
</comment>
<comment type="catalytic activity">
    <reaction evidence="4">
        <text>a 5'-end (N(7)-methyl 5'-triphosphoguanosine)-ribonucleoside in snoRNA + S-adenosyl-L-methionine = a 5'-end (N(2),N(7)-dimethyl 5'-triphosphoguanosine)-ribonucleoside in snoRNA + S-adenosyl-L-homocysteine + H(+)</text>
        <dbReference type="Rhea" id="RHEA:78475"/>
        <dbReference type="Rhea" id="RHEA-COMP:19086"/>
        <dbReference type="Rhea" id="RHEA-COMP:19088"/>
        <dbReference type="ChEBI" id="CHEBI:15378"/>
        <dbReference type="ChEBI" id="CHEBI:57856"/>
        <dbReference type="ChEBI" id="CHEBI:59789"/>
        <dbReference type="ChEBI" id="CHEBI:156461"/>
        <dbReference type="ChEBI" id="CHEBI:172880"/>
    </reaction>
    <physiologicalReaction direction="left-to-right" evidence="4">
        <dbReference type="Rhea" id="RHEA:78476"/>
    </physiologicalReaction>
</comment>
<evidence type="ECO:0000313" key="9">
    <source>
        <dbReference type="Proteomes" id="UP000807342"/>
    </source>
</evidence>
<proteinExistence type="inferred from homology"/>
<keyword evidence="8" id="KW-0808">Transferase</keyword>
<dbReference type="InterPro" id="IPR019012">
    <property type="entry name" value="RNA_cap_Gua-N2-MeTrfase"/>
</dbReference>
<comment type="catalytic activity">
    <reaction evidence="5">
        <text>a 5'-end (N(2),N(7)-dimethyl 5'-triphosphoguanosine)-ribonucleoside in snRNA + S-adenosyl-L-methionine = a 5'-end (N(2),N(2),N(7)-trimethyl 5'-triphosphoguanosine)-ribonucleoside in snRNA + S-adenosyl-L-homocysteine + H(+)</text>
        <dbReference type="Rhea" id="RHEA:78479"/>
        <dbReference type="Rhea" id="RHEA-COMP:19087"/>
        <dbReference type="Rhea" id="RHEA-COMP:19089"/>
        <dbReference type="ChEBI" id="CHEBI:15378"/>
        <dbReference type="ChEBI" id="CHEBI:57856"/>
        <dbReference type="ChEBI" id="CHEBI:59789"/>
        <dbReference type="ChEBI" id="CHEBI:167623"/>
        <dbReference type="ChEBI" id="CHEBI:172880"/>
    </reaction>
    <physiologicalReaction direction="left-to-right" evidence="5">
        <dbReference type="Rhea" id="RHEA:78480"/>
    </physiologicalReaction>
</comment>
<dbReference type="Proteomes" id="UP000807342">
    <property type="component" value="Unassembled WGS sequence"/>
</dbReference>
<dbReference type="SUPFAM" id="SSF53335">
    <property type="entry name" value="S-adenosyl-L-methionine-dependent methyltransferases"/>
    <property type="match status" value="1"/>
</dbReference>
<evidence type="ECO:0000256" key="6">
    <source>
        <dbReference type="ARBA" id="ARBA00049075"/>
    </source>
</evidence>
<dbReference type="GO" id="GO:0071164">
    <property type="term" value="F:RNA cap trimethylguanosine synthase activity"/>
    <property type="evidence" value="ECO:0007669"/>
    <property type="project" value="TreeGrafter"/>
</dbReference>
<dbReference type="PANTHER" id="PTHR14741">
    <property type="entry name" value="S-ADENOSYLMETHIONINE-DEPENDENT METHYLTRANSFERASE RELATED"/>
    <property type="match status" value="1"/>
</dbReference>
<evidence type="ECO:0000313" key="8">
    <source>
        <dbReference type="EMBL" id="KAF9454476.1"/>
    </source>
</evidence>
<dbReference type="OrthoDB" id="194443at2759"/>
<evidence type="ECO:0000256" key="1">
    <source>
        <dbReference type="ARBA" id="ARBA00018517"/>
    </source>
</evidence>
<evidence type="ECO:0000256" key="2">
    <source>
        <dbReference type="ARBA" id="ARBA00025783"/>
    </source>
</evidence>
<dbReference type="GO" id="GO:0005634">
    <property type="term" value="C:nucleus"/>
    <property type="evidence" value="ECO:0007669"/>
    <property type="project" value="TreeGrafter"/>
</dbReference>
<name>A0A9P6C6X5_9AGAR</name>
<dbReference type="InterPro" id="IPR029063">
    <property type="entry name" value="SAM-dependent_MTases_sf"/>
</dbReference>